<dbReference type="EMBL" id="AOFT01000009">
    <property type="protein sequence ID" value="EMR05997.1"/>
    <property type="molecule type" value="Genomic_DNA"/>
</dbReference>
<dbReference type="Proteomes" id="UP000011919">
    <property type="component" value="Unassembled WGS sequence"/>
</dbReference>
<dbReference type="PROSITE" id="PS50011">
    <property type="entry name" value="PROTEIN_KINASE_DOM"/>
    <property type="match status" value="1"/>
</dbReference>
<keyword evidence="3" id="KW-0418">Kinase</keyword>
<dbReference type="SUPFAM" id="SSF56112">
    <property type="entry name" value="Protein kinase-like (PK-like)"/>
    <property type="match status" value="1"/>
</dbReference>
<comment type="caution">
    <text evidence="3">The sequence shown here is derived from an EMBL/GenBank/DDBJ whole genome shotgun (WGS) entry which is preliminary data.</text>
</comment>
<dbReference type="InterPro" id="IPR017441">
    <property type="entry name" value="Protein_kinase_ATP_BS"/>
</dbReference>
<name>M7NFG3_9BACL</name>
<keyword evidence="1" id="KW-0547">Nucleotide-binding</keyword>
<dbReference type="InterPro" id="IPR000719">
    <property type="entry name" value="Prot_kinase_dom"/>
</dbReference>
<accession>M7NFG3</accession>
<evidence type="ECO:0000313" key="4">
    <source>
        <dbReference type="Proteomes" id="UP000011919"/>
    </source>
</evidence>
<dbReference type="PANTHER" id="PTHR44167">
    <property type="entry name" value="OVARIAN-SPECIFIC SERINE/THREONINE-PROTEIN KINASE LOK-RELATED"/>
    <property type="match status" value="1"/>
</dbReference>
<feature type="binding site" evidence="1">
    <location>
        <position position="58"/>
    </location>
    <ligand>
        <name>ATP</name>
        <dbReference type="ChEBI" id="CHEBI:30616"/>
    </ligand>
</feature>
<dbReference type="Pfam" id="PF00069">
    <property type="entry name" value="Pkinase"/>
    <property type="match status" value="1"/>
</dbReference>
<dbReference type="InterPro" id="IPR011009">
    <property type="entry name" value="Kinase-like_dom_sf"/>
</dbReference>
<dbReference type="GO" id="GO:0004674">
    <property type="term" value="F:protein serine/threonine kinase activity"/>
    <property type="evidence" value="ECO:0007669"/>
    <property type="project" value="UniProtKB-EC"/>
</dbReference>
<gene>
    <name evidence="3" type="primary">prkC_2</name>
    <name evidence="3" type="ORF">C772_01977</name>
</gene>
<dbReference type="PANTHER" id="PTHR44167:SF24">
    <property type="entry name" value="SERINE_THREONINE-PROTEIN KINASE CHK2"/>
    <property type="match status" value="1"/>
</dbReference>
<dbReference type="EC" id="2.7.11.1" evidence="3"/>
<dbReference type="STRING" id="1235279.C772_01977"/>
<dbReference type="RefSeq" id="WP_008299597.1">
    <property type="nucleotide sequence ID" value="NZ_AOFT01000009.1"/>
</dbReference>
<evidence type="ECO:0000256" key="1">
    <source>
        <dbReference type="PROSITE-ProRule" id="PRU10141"/>
    </source>
</evidence>
<proteinExistence type="predicted"/>
<dbReference type="AlphaFoldDB" id="M7NFG3"/>
<dbReference type="eggNOG" id="COG0515">
    <property type="taxonomic scope" value="Bacteria"/>
</dbReference>
<protein>
    <submittedName>
        <fullName evidence="3">Serine/threonine-protein kinase PrkC</fullName>
        <ecNumber evidence="3">2.7.11.1</ecNumber>
    </submittedName>
</protein>
<organism evidence="3 4">
    <name type="scientific">Bhargavaea cecembensis DSE10</name>
    <dbReference type="NCBI Taxonomy" id="1235279"/>
    <lineage>
        <taxon>Bacteria</taxon>
        <taxon>Bacillati</taxon>
        <taxon>Bacillota</taxon>
        <taxon>Bacilli</taxon>
        <taxon>Bacillales</taxon>
        <taxon>Caryophanaceae</taxon>
        <taxon>Bhargavaea</taxon>
    </lineage>
</organism>
<dbReference type="Gene3D" id="1.10.510.10">
    <property type="entry name" value="Transferase(Phosphotransferase) domain 1"/>
    <property type="match status" value="1"/>
</dbReference>
<keyword evidence="4" id="KW-1185">Reference proteome</keyword>
<dbReference type="PATRIC" id="fig|1235279.3.peg.1977"/>
<dbReference type="GO" id="GO:0005524">
    <property type="term" value="F:ATP binding"/>
    <property type="evidence" value="ECO:0007669"/>
    <property type="project" value="UniProtKB-UniRule"/>
</dbReference>
<dbReference type="PROSITE" id="PS00107">
    <property type="entry name" value="PROTEIN_KINASE_ATP"/>
    <property type="match status" value="1"/>
</dbReference>
<evidence type="ECO:0000259" key="2">
    <source>
        <dbReference type="PROSITE" id="PS50011"/>
    </source>
</evidence>
<reference evidence="3 4" key="1">
    <citation type="journal article" date="2013" name="Genome Announc.">
        <title>Draft Genome Sequence of Bhargavaea cecembensis Strain DSE10T, Isolated from a Deep-Sea Sediment Sample Collected at a Depth of 5,904 m from the Chagos-Laccadive Ridge System in the Indian Ocean.</title>
        <authorList>
            <person name="Shivaji S."/>
            <person name="Ara S."/>
            <person name="Begum Z."/>
            <person name="Ruth M."/>
            <person name="Singh A."/>
            <person name="Kumar Pinnaka A."/>
        </authorList>
    </citation>
    <scope>NUCLEOTIDE SEQUENCE [LARGE SCALE GENOMIC DNA]</scope>
    <source>
        <strain evidence="3 4">DSE10</strain>
    </source>
</reference>
<keyword evidence="3" id="KW-0808">Transferase</keyword>
<keyword evidence="1" id="KW-0067">ATP-binding</keyword>
<evidence type="ECO:0000313" key="3">
    <source>
        <dbReference type="EMBL" id="EMR05997.1"/>
    </source>
</evidence>
<sequence length="272" mass="31662">MDILRVTRKIRQFFVDWPIREDTVLQERYQVSDVIGAGSYGIIYLCTDLRTKEKTVVKQLRPSRRYSKKEIAMFRKEMAIMKKLDHPNLPVFIDDFSDDDQHLYYAMTFIEADNLEEQIFSGQQSFDEEASLQILYRLLKIVEYLHGKGIYHQDLRIPNILISHGDLYLIDFGLSVCENEAVKPAGQCGKHNSIEQLRLQDYYDLGEILLYLLYTTYTPKNKKALPWTEELSLNNQTVHLLKRLLGIMEPYGKISEIAADLQDAVSSIRTIS</sequence>
<feature type="domain" description="Protein kinase" evidence="2">
    <location>
        <begin position="29"/>
        <end position="272"/>
    </location>
</feature>
<dbReference type="CDD" id="cd00180">
    <property type="entry name" value="PKc"/>
    <property type="match status" value="1"/>
</dbReference>